<gene>
    <name evidence="7" type="ORF">B0H66DRAFT_183068</name>
</gene>
<dbReference type="GO" id="GO:0071944">
    <property type="term" value="C:cell periphery"/>
    <property type="evidence" value="ECO:0007669"/>
    <property type="project" value="UniProtKB-ARBA"/>
</dbReference>
<dbReference type="GO" id="GO:0016020">
    <property type="term" value="C:membrane"/>
    <property type="evidence" value="ECO:0007669"/>
    <property type="project" value="UniProtKB-SubCell"/>
</dbReference>
<dbReference type="InterPro" id="IPR051694">
    <property type="entry name" value="Immunoregulatory_rcpt-like"/>
</dbReference>
<accession>A0AAE0IB71</accession>
<keyword evidence="4 6" id="KW-0472">Membrane</keyword>
<evidence type="ECO:0000256" key="5">
    <source>
        <dbReference type="SAM" id="MobiDB-lite"/>
    </source>
</evidence>
<evidence type="ECO:0000313" key="7">
    <source>
        <dbReference type="EMBL" id="KAK3321907.1"/>
    </source>
</evidence>
<dbReference type="AlphaFoldDB" id="A0AAE0IB71"/>
<name>A0AAE0IB71_9PEZI</name>
<evidence type="ECO:0000313" key="8">
    <source>
        <dbReference type="Proteomes" id="UP001283341"/>
    </source>
</evidence>
<reference evidence="7" key="2">
    <citation type="submission" date="2023-06" db="EMBL/GenBank/DDBJ databases">
        <authorList>
            <consortium name="Lawrence Berkeley National Laboratory"/>
            <person name="Haridas S."/>
            <person name="Hensen N."/>
            <person name="Bonometti L."/>
            <person name="Westerberg I."/>
            <person name="Brannstrom I.O."/>
            <person name="Guillou S."/>
            <person name="Cros-Aarteil S."/>
            <person name="Calhoun S."/>
            <person name="Kuo A."/>
            <person name="Mondo S."/>
            <person name="Pangilinan J."/>
            <person name="Riley R."/>
            <person name="Labutti K."/>
            <person name="Andreopoulos B."/>
            <person name="Lipzen A."/>
            <person name="Chen C."/>
            <person name="Yanf M."/>
            <person name="Daum C."/>
            <person name="Ng V."/>
            <person name="Clum A."/>
            <person name="Steindorff A."/>
            <person name="Ohm R."/>
            <person name="Martin F."/>
            <person name="Silar P."/>
            <person name="Natvig D."/>
            <person name="Lalanne C."/>
            <person name="Gautier V."/>
            <person name="Ament-Velasquez S.L."/>
            <person name="Kruys A."/>
            <person name="Hutchinson M.I."/>
            <person name="Powell A.J."/>
            <person name="Barry K."/>
            <person name="Miller A.N."/>
            <person name="Grigoriev I.V."/>
            <person name="Debuchy R."/>
            <person name="Gladieux P."/>
            <person name="Thoren M.H."/>
            <person name="Johannesson H."/>
        </authorList>
    </citation>
    <scope>NUCLEOTIDE SEQUENCE</scope>
    <source>
        <strain evidence="7">CBS 118394</strain>
    </source>
</reference>
<evidence type="ECO:0000256" key="2">
    <source>
        <dbReference type="ARBA" id="ARBA00022692"/>
    </source>
</evidence>
<feature type="region of interest" description="Disordered" evidence="5">
    <location>
        <begin position="248"/>
        <end position="278"/>
    </location>
</feature>
<evidence type="ECO:0000256" key="6">
    <source>
        <dbReference type="SAM" id="Phobius"/>
    </source>
</evidence>
<protein>
    <submittedName>
        <fullName evidence="7">Uncharacterized protein</fullName>
    </submittedName>
</protein>
<organism evidence="7 8">
    <name type="scientific">Apodospora peruviana</name>
    <dbReference type="NCBI Taxonomy" id="516989"/>
    <lineage>
        <taxon>Eukaryota</taxon>
        <taxon>Fungi</taxon>
        <taxon>Dikarya</taxon>
        <taxon>Ascomycota</taxon>
        <taxon>Pezizomycotina</taxon>
        <taxon>Sordariomycetes</taxon>
        <taxon>Sordariomycetidae</taxon>
        <taxon>Sordariales</taxon>
        <taxon>Lasiosphaeriaceae</taxon>
        <taxon>Apodospora</taxon>
    </lineage>
</organism>
<evidence type="ECO:0000256" key="4">
    <source>
        <dbReference type="ARBA" id="ARBA00023136"/>
    </source>
</evidence>
<feature type="compositionally biased region" description="Polar residues" evidence="5">
    <location>
        <begin position="213"/>
        <end position="222"/>
    </location>
</feature>
<sequence>MAQDGLGLTCPSGGAFYICQDTKVEFIGCCTTNPCGDGSGNCPTERLRPASFSSVQYSKIPLEDCDDSEPGAGTPLWYTCSATKPPFMGCCRSNPCAHGSCPDGNLTAAKLNADPTLRQQFIDNAGVSTSKNNKLGGGAIAGIVIGVIAGIAIILGALWFLRRRANQKRAAEAHKPSSADGMHSQDYKAGSPNPNYSPHPAHMSPHSGYGFNGSPQTGHGFQQGYQTVPSELGSPYVAELSGNDAGGVAMLDSTPIQHGAPPYPADKPQGGWPDTDRK</sequence>
<dbReference type="PANTHER" id="PTHR15549:SF26">
    <property type="entry name" value="AXIAL BUDDING PATTERN PROTEIN 2-RELATED"/>
    <property type="match status" value="1"/>
</dbReference>
<dbReference type="Proteomes" id="UP001283341">
    <property type="component" value="Unassembled WGS sequence"/>
</dbReference>
<dbReference type="EMBL" id="JAUEDM010000003">
    <property type="protein sequence ID" value="KAK3321907.1"/>
    <property type="molecule type" value="Genomic_DNA"/>
</dbReference>
<keyword evidence="8" id="KW-1185">Reference proteome</keyword>
<keyword evidence="2 6" id="KW-0812">Transmembrane</keyword>
<keyword evidence="3 6" id="KW-1133">Transmembrane helix</keyword>
<comment type="subcellular location">
    <subcellularLocation>
        <location evidence="1">Membrane</location>
        <topology evidence="1">Single-pass membrane protein</topology>
    </subcellularLocation>
</comment>
<evidence type="ECO:0000256" key="3">
    <source>
        <dbReference type="ARBA" id="ARBA00022989"/>
    </source>
</evidence>
<comment type="caution">
    <text evidence="7">The sequence shown here is derived from an EMBL/GenBank/DDBJ whole genome shotgun (WGS) entry which is preliminary data.</text>
</comment>
<dbReference type="PANTHER" id="PTHR15549">
    <property type="entry name" value="PAIRED IMMUNOGLOBULIN-LIKE TYPE 2 RECEPTOR"/>
    <property type="match status" value="1"/>
</dbReference>
<feature type="region of interest" description="Disordered" evidence="5">
    <location>
        <begin position="171"/>
        <end position="222"/>
    </location>
</feature>
<evidence type="ECO:0000256" key="1">
    <source>
        <dbReference type="ARBA" id="ARBA00004167"/>
    </source>
</evidence>
<proteinExistence type="predicted"/>
<feature type="transmembrane region" description="Helical" evidence="6">
    <location>
        <begin position="139"/>
        <end position="161"/>
    </location>
</feature>
<reference evidence="7" key="1">
    <citation type="journal article" date="2023" name="Mol. Phylogenet. Evol.">
        <title>Genome-scale phylogeny and comparative genomics of the fungal order Sordariales.</title>
        <authorList>
            <person name="Hensen N."/>
            <person name="Bonometti L."/>
            <person name="Westerberg I."/>
            <person name="Brannstrom I.O."/>
            <person name="Guillou S."/>
            <person name="Cros-Aarteil S."/>
            <person name="Calhoun S."/>
            <person name="Haridas S."/>
            <person name="Kuo A."/>
            <person name="Mondo S."/>
            <person name="Pangilinan J."/>
            <person name="Riley R."/>
            <person name="LaButti K."/>
            <person name="Andreopoulos B."/>
            <person name="Lipzen A."/>
            <person name="Chen C."/>
            <person name="Yan M."/>
            <person name="Daum C."/>
            <person name="Ng V."/>
            <person name="Clum A."/>
            <person name="Steindorff A."/>
            <person name="Ohm R.A."/>
            <person name="Martin F."/>
            <person name="Silar P."/>
            <person name="Natvig D.O."/>
            <person name="Lalanne C."/>
            <person name="Gautier V."/>
            <person name="Ament-Velasquez S.L."/>
            <person name="Kruys A."/>
            <person name="Hutchinson M.I."/>
            <person name="Powell A.J."/>
            <person name="Barry K."/>
            <person name="Miller A.N."/>
            <person name="Grigoriev I.V."/>
            <person name="Debuchy R."/>
            <person name="Gladieux P."/>
            <person name="Hiltunen Thoren M."/>
            <person name="Johannesson H."/>
        </authorList>
    </citation>
    <scope>NUCLEOTIDE SEQUENCE</scope>
    <source>
        <strain evidence="7">CBS 118394</strain>
    </source>
</reference>